<keyword evidence="7 13" id="KW-0378">Hydrolase</keyword>
<evidence type="ECO:0000259" key="15">
    <source>
        <dbReference type="PROSITE" id="PS51910"/>
    </source>
</evidence>
<dbReference type="InterPro" id="IPR017853">
    <property type="entry name" value="GH"/>
</dbReference>
<keyword evidence="17" id="KW-1185">Reference proteome</keyword>
<name>A0A9E7H3G8_9LILI</name>
<dbReference type="PANTHER" id="PTHR45708:SF22">
    <property type="entry name" value="ACIDIC ENDOCHITINASE"/>
    <property type="match status" value="1"/>
</dbReference>
<reference evidence="16" key="1">
    <citation type="submission" date="2022-05" db="EMBL/GenBank/DDBJ databases">
        <title>The Musa troglodytarum L. genome provides insights into the mechanism of non-climacteric behaviour and enrichment of carotenoids.</title>
        <authorList>
            <person name="Wang J."/>
        </authorList>
    </citation>
    <scope>NUCLEOTIDE SEQUENCE</scope>
    <source>
        <tissue evidence="16">Leaf</tissue>
    </source>
</reference>
<proteinExistence type="inferred from homology"/>
<dbReference type="FunFam" id="3.20.20.80:FF:000015">
    <property type="entry name" value="Acidic endochitinase SE2"/>
    <property type="match status" value="1"/>
</dbReference>
<dbReference type="Gene3D" id="3.20.20.80">
    <property type="entry name" value="Glycosidases"/>
    <property type="match status" value="1"/>
</dbReference>
<evidence type="ECO:0000313" key="17">
    <source>
        <dbReference type="Proteomes" id="UP001055439"/>
    </source>
</evidence>
<dbReference type="Proteomes" id="UP001055439">
    <property type="component" value="Chromosome 8"/>
</dbReference>
<protein>
    <recommendedName>
        <fullName evidence="4">chitinase</fullName>
        <ecNumber evidence="4">3.2.1.14</ecNumber>
    </recommendedName>
</protein>
<keyword evidence="6 14" id="KW-0732">Signal</keyword>
<gene>
    <name evidence="16" type="ORF">MUK42_16268</name>
</gene>
<evidence type="ECO:0000256" key="3">
    <source>
        <dbReference type="ARBA" id="ARBA00009121"/>
    </source>
</evidence>
<evidence type="ECO:0000256" key="13">
    <source>
        <dbReference type="RuleBase" id="RU000489"/>
    </source>
</evidence>
<evidence type="ECO:0000256" key="2">
    <source>
        <dbReference type="ARBA" id="ARBA00004613"/>
    </source>
</evidence>
<organism evidence="16 17">
    <name type="scientific">Musa troglodytarum</name>
    <name type="common">fe'i banana</name>
    <dbReference type="NCBI Taxonomy" id="320322"/>
    <lineage>
        <taxon>Eukaryota</taxon>
        <taxon>Viridiplantae</taxon>
        <taxon>Streptophyta</taxon>
        <taxon>Embryophyta</taxon>
        <taxon>Tracheophyta</taxon>
        <taxon>Spermatophyta</taxon>
        <taxon>Magnoliopsida</taxon>
        <taxon>Liliopsida</taxon>
        <taxon>Zingiberales</taxon>
        <taxon>Musaceae</taxon>
        <taxon>Musa</taxon>
    </lineage>
</organism>
<dbReference type="AlphaFoldDB" id="A0A9E7H3G8"/>
<evidence type="ECO:0000256" key="14">
    <source>
        <dbReference type="SAM" id="SignalP"/>
    </source>
</evidence>
<dbReference type="SUPFAM" id="SSF51445">
    <property type="entry name" value="(Trans)glycosidases"/>
    <property type="match status" value="1"/>
</dbReference>
<evidence type="ECO:0000256" key="10">
    <source>
        <dbReference type="ARBA" id="ARBA00023277"/>
    </source>
</evidence>
<dbReference type="InterPro" id="IPR050542">
    <property type="entry name" value="Glycosyl_Hydrlase18_Chitinase"/>
</dbReference>
<keyword evidence="12" id="KW-0624">Polysaccharide degradation</keyword>
<dbReference type="Pfam" id="PF00704">
    <property type="entry name" value="Glyco_hydro_18"/>
    <property type="match status" value="1"/>
</dbReference>
<feature type="chain" id="PRO_5038869982" description="chitinase" evidence="14">
    <location>
        <begin position="44"/>
        <end position="334"/>
    </location>
</feature>
<dbReference type="InterPro" id="IPR001223">
    <property type="entry name" value="Glyco_hydro18_cat"/>
</dbReference>
<feature type="domain" description="GH18" evidence="15">
    <location>
        <begin position="45"/>
        <end position="314"/>
    </location>
</feature>
<dbReference type="GO" id="GO:0006032">
    <property type="term" value="P:chitin catabolic process"/>
    <property type="evidence" value="ECO:0007669"/>
    <property type="project" value="UniProtKB-KW"/>
</dbReference>
<keyword evidence="10" id="KW-0119">Carbohydrate metabolism</keyword>
<evidence type="ECO:0000256" key="4">
    <source>
        <dbReference type="ARBA" id="ARBA00012729"/>
    </source>
</evidence>
<dbReference type="CDD" id="cd02877">
    <property type="entry name" value="GH18_hevamine_XipI_class_III"/>
    <property type="match status" value="1"/>
</dbReference>
<evidence type="ECO:0000256" key="12">
    <source>
        <dbReference type="ARBA" id="ARBA00023326"/>
    </source>
</evidence>
<comment type="catalytic activity">
    <reaction evidence="1">
        <text>Random endo-hydrolysis of N-acetyl-beta-D-glucosaminide (1-&gt;4)-beta-linkages in chitin and chitodextrins.</text>
        <dbReference type="EC" id="3.2.1.14"/>
    </reaction>
</comment>
<dbReference type="GO" id="GO:0005576">
    <property type="term" value="C:extracellular region"/>
    <property type="evidence" value="ECO:0007669"/>
    <property type="project" value="UniProtKB-SubCell"/>
</dbReference>
<sequence length="334" mass="36544">MPWIGSVKEAKRAASSWFNMASLPPLQLAVLCLLLALAGRLRAEPCNAVYWGQNGYEGGLREACATGYYKYVLVAFLNQFGGGQIPQMNLAGHCDPNSGGCTYLSGDIISCQQDYNVKVMLSLGGAIGSYGLASQEDAREVATYIWNNFLGGSSSNRPLGNAVLNGVDLDIESGGRAHYDDLVRYLKAYSTAEKKVYLSAAPQCPFPDAHLQPAIDTGLLDYVWVQFYNNYCMYSSSNADTFKRTWNQWVSVNVSKVFLGLIASPNAGNGFVLPETLINNVLPIVKRSKKYGGIMIWSRHYDVITHFSAALKGHVCPDDLSFASSMRIKQLTVI</sequence>
<accession>A0A9E7H3G8</accession>
<keyword evidence="9" id="KW-1015">Disulfide bond</keyword>
<comment type="similarity">
    <text evidence="3">Belongs to the glycosyl hydrolase 18 family. Chitinase class II subfamily.</text>
</comment>
<feature type="signal peptide" evidence="14">
    <location>
        <begin position="1"/>
        <end position="43"/>
    </location>
</feature>
<evidence type="ECO:0000313" key="16">
    <source>
        <dbReference type="EMBL" id="URE26861.1"/>
    </source>
</evidence>
<dbReference type="OrthoDB" id="6020543at2759"/>
<evidence type="ECO:0000256" key="7">
    <source>
        <dbReference type="ARBA" id="ARBA00022801"/>
    </source>
</evidence>
<evidence type="ECO:0000256" key="6">
    <source>
        <dbReference type="ARBA" id="ARBA00022729"/>
    </source>
</evidence>
<dbReference type="PROSITE" id="PS01095">
    <property type="entry name" value="GH18_1"/>
    <property type="match status" value="1"/>
</dbReference>
<dbReference type="EMBL" id="CP097510">
    <property type="protein sequence ID" value="URE26861.1"/>
    <property type="molecule type" value="Genomic_DNA"/>
</dbReference>
<evidence type="ECO:0000256" key="11">
    <source>
        <dbReference type="ARBA" id="ARBA00023295"/>
    </source>
</evidence>
<keyword evidence="8" id="KW-0146">Chitin degradation</keyword>
<comment type="subcellular location">
    <subcellularLocation>
        <location evidence="2">Secreted</location>
    </subcellularLocation>
</comment>
<dbReference type="GO" id="GO:0008843">
    <property type="term" value="F:endochitinase activity"/>
    <property type="evidence" value="ECO:0007669"/>
    <property type="project" value="UniProtKB-EC"/>
</dbReference>
<dbReference type="EC" id="3.2.1.14" evidence="4"/>
<evidence type="ECO:0000256" key="9">
    <source>
        <dbReference type="ARBA" id="ARBA00023157"/>
    </source>
</evidence>
<dbReference type="PROSITE" id="PS51910">
    <property type="entry name" value="GH18_2"/>
    <property type="match status" value="1"/>
</dbReference>
<keyword evidence="5" id="KW-0964">Secreted</keyword>
<dbReference type="GO" id="GO:0000272">
    <property type="term" value="P:polysaccharide catabolic process"/>
    <property type="evidence" value="ECO:0007669"/>
    <property type="project" value="UniProtKB-KW"/>
</dbReference>
<evidence type="ECO:0000256" key="8">
    <source>
        <dbReference type="ARBA" id="ARBA00023024"/>
    </source>
</evidence>
<dbReference type="InterPro" id="IPR045321">
    <property type="entry name" value="Cts1-like"/>
</dbReference>
<dbReference type="InterPro" id="IPR001579">
    <property type="entry name" value="Glyco_hydro_18_chit_AS"/>
</dbReference>
<evidence type="ECO:0000256" key="5">
    <source>
        <dbReference type="ARBA" id="ARBA00022525"/>
    </source>
</evidence>
<dbReference type="PANTHER" id="PTHR45708">
    <property type="entry name" value="ENDOCHITINASE"/>
    <property type="match status" value="1"/>
</dbReference>
<evidence type="ECO:0000256" key="1">
    <source>
        <dbReference type="ARBA" id="ARBA00000822"/>
    </source>
</evidence>
<keyword evidence="11 13" id="KW-0326">Glycosidase</keyword>